<evidence type="ECO:0000256" key="2">
    <source>
        <dbReference type="ARBA" id="ARBA00023125"/>
    </source>
</evidence>
<dbReference type="PRINTS" id="PR00036">
    <property type="entry name" value="HTHLACI"/>
</dbReference>
<evidence type="ECO:0000256" key="1">
    <source>
        <dbReference type="ARBA" id="ARBA00023015"/>
    </source>
</evidence>
<keyword evidence="2" id="KW-0238">DNA-binding</keyword>
<dbReference type="EMBL" id="ATHL01000038">
    <property type="protein sequence ID" value="EQB18562.1"/>
    <property type="molecule type" value="Genomic_DNA"/>
</dbReference>
<protein>
    <recommendedName>
        <fullName evidence="5">HTH lacI-type domain-containing protein</fullName>
    </recommendedName>
</protein>
<dbReference type="Proteomes" id="UP000015527">
    <property type="component" value="Unassembled WGS sequence"/>
</dbReference>
<accession>T0HZN0</accession>
<dbReference type="Pfam" id="PF00356">
    <property type="entry name" value="LacI"/>
    <property type="match status" value="1"/>
</dbReference>
<reference evidence="6 7" key="1">
    <citation type="journal article" date="2013" name="Genome Announc.">
        <title>Genome Sequence of Novosphingobium lindaniclasticum LE124T, Isolated from a Hexachlorocyclohexane Dumpsite.</title>
        <authorList>
            <person name="Saxena A."/>
            <person name="Nayyar N."/>
            <person name="Sangwan N."/>
            <person name="Kumari R."/>
            <person name="Khurana J.P."/>
            <person name="Lal R."/>
        </authorList>
    </citation>
    <scope>NUCLEOTIDE SEQUENCE [LARGE SCALE GENOMIC DNA]</scope>
    <source>
        <strain evidence="6 7">LE124</strain>
    </source>
</reference>
<evidence type="ECO:0000256" key="3">
    <source>
        <dbReference type="ARBA" id="ARBA00023163"/>
    </source>
</evidence>
<dbReference type="GO" id="GO:0003700">
    <property type="term" value="F:DNA-binding transcription factor activity"/>
    <property type="evidence" value="ECO:0007669"/>
    <property type="project" value="TreeGrafter"/>
</dbReference>
<dbReference type="GO" id="GO:0000976">
    <property type="term" value="F:transcription cis-regulatory region binding"/>
    <property type="evidence" value="ECO:0007669"/>
    <property type="project" value="TreeGrafter"/>
</dbReference>
<feature type="compositionally biased region" description="Basic and acidic residues" evidence="4">
    <location>
        <begin position="56"/>
        <end position="65"/>
    </location>
</feature>
<evidence type="ECO:0000313" key="6">
    <source>
        <dbReference type="EMBL" id="EQB18562.1"/>
    </source>
</evidence>
<evidence type="ECO:0000256" key="4">
    <source>
        <dbReference type="SAM" id="MobiDB-lite"/>
    </source>
</evidence>
<dbReference type="PROSITE" id="PS50932">
    <property type="entry name" value="HTH_LACI_2"/>
    <property type="match status" value="1"/>
</dbReference>
<keyword evidence="1" id="KW-0805">Transcription regulation</keyword>
<feature type="domain" description="HTH lacI-type" evidence="5">
    <location>
        <begin position="66"/>
        <end position="120"/>
    </location>
</feature>
<dbReference type="Gene3D" id="1.10.260.40">
    <property type="entry name" value="lambda repressor-like DNA-binding domains"/>
    <property type="match status" value="1"/>
</dbReference>
<proteinExistence type="predicted"/>
<dbReference type="InterPro" id="IPR028082">
    <property type="entry name" value="Peripla_BP_I"/>
</dbReference>
<name>T0HZN0_9SPHN</name>
<dbReference type="PATRIC" id="fig|1096930.3.peg.875"/>
<feature type="region of interest" description="Disordered" evidence="4">
    <location>
        <begin position="37"/>
        <end position="65"/>
    </location>
</feature>
<keyword evidence="7" id="KW-1185">Reference proteome</keyword>
<dbReference type="CDD" id="cd01545">
    <property type="entry name" value="PBP1_SalR"/>
    <property type="match status" value="1"/>
</dbReference>
<dbReference type="CDD" id="cd01392">
    <property type="entry name" value="HTH_LacI"/>
    <property type="match status" value="1"/>
</dbReference>
<dbReference type="PANTHER" id="PTHR30146:SF153">
    <property type="entry name" value="LACTOSE OPERON REPRESSOR"/>
    <property type="match status" value="1"/>
</dbReference>
<dbReference type="PANTHER" id="PTHR30146">
    <property type="entry name" value="LACI-RELATED TRANSCRIPTIONAL REPRESSOR"/>
    <property type="match status" value="1"/>
</dbReference>
<dbReference type="AlphaFoldDB" id="T0HZN0"/>
<gene>
    <name evidence="6" type="ORF">L284_04450</name>
</gene>
<sequence>MEHRTIADRSWREFADFQHTETGVILPFRAQAGKRLGTYRQNRRAEPPPGKPKGAKMPDEKRDTKPTINDVARLSGVSKKTVSRVINKSPLLGQATREKVEAVIAEIGYVPNPQARALALRRNFLIGLIHDNPNAQMVLGVQEGILEAIRDTEFALVVRPVDRHAPTMLEDIRRFIEQQRLYGVLLLPPISENDGLAAVCHELGCTLVRMGSARLDDDRHLVASNDRHAVKEAVSWLTSLGHRRIGFIAGPEGFRSASERELGFIDGLNSAGLKLDPAIAARGNYRFESGLAAGERLLSADPRPTAIFSSNDEMAAGVLHAARAKGISVPEQLSIIGFDDTAIAAHIWPPLTTVRWPIVPMATAAAHKLIDPGSAADQPSLFLSDLVRRASVAAPDRTT</sequence>
<evidence type="ECO:0000259" key="5">
    <source>
        <dbReference type="PROSITE" id="PS50932"/>
    </source>
</evidence>
<evidence type="ECO:0000313" key="7">
    <source>
        <dbReference type="Proteomes" id="UP000015527"/>
    </source>
</evidence>
<dbReference type="SMART" id="SM00354">
    <property type="entry name" value="HTH_LACI"/>
    <property type="match status" value="1"/>
</dbReference>
<keyword evidence="3" id="KW-0804">Transcription</keyword>
<organism evidence="6 7">
    <name type="scientific">Novosphingobium lindaniclasticum LE124</name>
    <dbReference type="NCBI Taxonomy" id="1096930"/>
    <lineage>
        <taxon>Bacteria</taxon>
        <taxon>Pseudomonadati</taxon>
        <taxon>Pseudomonadota</taxon>
        <taxon>Alphaproteobacteria</taxon>
        <taxon>Sphingomonadales</taxon>
        <taxon>Sphingomonadaceae</taxon>
        <taxon>Novosphingobium</taxon>
    </lineage>
</organism>
<dbReference type="SUPFAM" id="SSF47413">
    <property type="entry name" value="lambda repressor-like DNA-binding domains"/>
    <property type="match status" value="1"/>
</dbReference>
<dbReference type="InterPro" id="IPR010982">
    <property type="entry name" value="Lambda_DNA-bd_dom_sf"/>
</dbReference>
<comment type="caution">
    <text evidence="6">The sequence shown here is derived from an EMBL/GenBank/DDBJ whole genome shotgun (WGS) entry which is preliminary data.</text>
</comment>
<dbReference type="eggNOG" id="COG1609">
    <property type="taxonomic scope" value="Bacteria"/>
</dbReference>
<dbReference type="InterPro" id="IPR046335">
    <property type="entry name" value="LacI/GalR-like_sensor"/>
</dbReference>
<dbReference type="PROSITE" id="PS00356">
    <property type="entry name" value="HTH_LACI_1"/>
    <property type="match status" value="1"/>
</dbReference>
<dbReference type="Pfam" id="PF13377">
    <property type="entry name" value="Peripla_BP_3"/>
    <property type="match status" value="1"/>
</dbReference>
<dbReference type="InterPro" id="IPR000843">
    <property type="entry name" value="HTH_LacI"/>
</dbReference>
<dbReference type="Gene3D" id="3.40.50.2300">
    <property type="match status" value="2"/>
</dbReference>
<dbReference type="SUPFAM" id="SSF53822">
    <property type="entry name" value="Periplasmic binding protein-like I"/>
    <property type="match status" value="1"/>
</dbReference>